<dbReference type="NCBIfam" id="TIGR04294">
    <property type="entry name" value="pre_pil_HX9DG"/>
    <property type="match status" value="1"/>
</dbReference>
<dbReference type="Gene3D" id="3.30.700.10">
    <property type="entry name" value="Glycoprotein, Type 4 Pilin"/>
    <property type="match status" value="1"/>
</dbReference>
<dbReference type="SUPFAM" id="SSF54523">
    <property type="entry name" value="Pili subunits"/>
    <property type="match status" value="1"/>
</dbReference>
<protein>
    <submittedName>
        <fullName evidence="3">Type II secretion system protein G</fullName>
    </submittedName>
</protein>
<dbReference type="RefSeq" id="WP_145043607.1">
    <property type="nucleotide sequence ID" value="NZ_CP036266.1"/>
</dbReference>
<dbReference type="InterPro" id="IPR045584">
    <property type="entry name" value="Pilin-like"/>
</dbReference>
<dbReference type="OrthoDB" id="242858at2"/>
<evidence type="ECO:0000256" key="1">
    <source>
        <dbReference type="SAM" id="Phobius"/>
    </source>
</evidence>
<dbReference type="PANTHER" id="PTHR30093:SF2">
    <property type="entry name" value="TYPE II SECRETION SYSTEM PROTEIN H"/>
    <property type="match status" value="1"/>
</dbReference>
<name>A0A517PVL4_9PLAN</name>
<dbReference type="PANTHER" id="PTHR30093">
    <property type="entry name" value="GENERAL SECRETION PATHWAY PROTEIN G"/>
    <property type="match status" value="1"/>
</dbReference>
<dbReference type="PROSITE" id="PS00409">
    <property type="entry name" value="PROKAR_NTER_METHYL"/>
    <property type="match status" value="1"/>
</dbReference>
<proteinExistence type="predicted"/>
<dbReference type="NCBIfam" id="TIGR02532">
    <property type="entry name" value="IV_pilin_GFxxxE"/>
    <property type="match status" value="1"/>
</dbReference>
<evidence type="ECO:0000313" key="3">
    <source>
        <dbReference type="EMBL" id="QDT23412.1"/>
    </source>
</evidence>
<accession>A0A517WJC9</accession>
<reference evidence="5 6" key="1">
    <citation type="submission" date="2019-02" db="EMBL/GenBank/DDBJ databases">
        <title>Deep-cultivation of Planctomycetes and their phenomic and genomic characterization uncovers novel biology.</title>
        <authorList>
            <person name="Wiegand S."/>
            <person name="Jogler M."/>
            <person name="Boedeker C."/>
            <person name="Pinto D."/>
            <person name="Vollmers J."/>
            <person name="Rivas-Marin E."/>
            <person name="Kohn T."/>
            <person name="Peeters S.H."/>
            <person name="Heuer A."/>
            <person name="Rast P."/>
            <person name="Oberbeckmann S."/>
            <person name="Bunk B."/>
            <person name="Jeske O."/>
            <person name="Meyerdierks A."/>
            <person name="Storesund J.E."/>
            <person name="Kallscheuer N."/>
            <person name="Luecker S."/>
            <person name="Lage O.M."/>
            <person name="Pohl T."/>
            <person name="Merkel B.J."/>
            <person name="Hornburger P."/>
            <person name="Mueller R.-W."/>
            <person name="Bruemmer F."/>
            <person name="Labrenz M."/>
            <person name="Spormann A.M."/>
            <person name="Op den Camp H."/>
            <person name="Overmann J."/>
            <person name="Amann R."/>
            <person name="Jetten M.S.M."/>
            <person name="Mascher T."/>
            <person name="Medema M.H."/>
            <person name="Devos D.P."/>
            <person name="Kaster A.-K."/>
            <person name="Ovreas L."/>
            <person name="Rohde M."/>
            <person name="Galperin M.Y."/>
            <person name="Jogler C."/>
        </authorList>
    </citation>
    <scope>NUCLEOTIDE SEQUENCE [LARGE SCALE GENOMIC DNA]</scope>
    <source>
        <strain evidence="3 5">HG66A1</strain>
        <strain evidence="4 6">V6</strain>
    </source>
</reference>
<evidence type="ECO:0000313" key="5">
    <source>
        <dbReference type="Proteomes" id="UP000320421"/>
    </source>
</evidence>
<keyword evidence="1" id="KW-1133">Transmembrane helix</keyword>
<dbReference type="Pfam" id="PF07963">
    <property type="entry name" value="N_methyl"/>
    <property type="match status" value="1"/>
</dbReference>
<dbReference type="InterPro" id="IPR027558">
    <property type="entry name" value="Pre_pil_HX9DG_C"/>
</dbReference>
<evidence type="ECO:0000313" key="6">
    <source>
        <dbReference type="Proteomes" id="UP000320722"/>
    </source>
</evidence>
<dbReference type="EMBL" id="CP036347">
    <property type="protein sequence ID" value="QDU05364.1"/>
    <property type="molecule type" value="Genomic_DNA"/>
</dbReference>
<gene>
    <name evidence="3" type="primary">xcpT_48</name>
    <name evidence="4" type="synonym">xcpT_52</name>
    <name evidence="3" type="ORF">HG66A1_52290</name>
    <name evidence="4" type="ORF">V6x_51000</name>
</gene>
<organism evidence="3 5">
    <name type="scientific">Gimesia chilikensis</name>
    <dbReference type="NCBI Taxonomy" id="2605989"/>
    <lineage>
        <taxon>Bacteria</taxon>
        <taxon>Pseudomonadati</taxon>
        <taxon>Planctomycetota</taxon>
        <taxon>Planctomycetia</taxon>
        <taxon>Planctomycetales</taxon>
        <taxon>Planctomycetaceae</taxon>
        <taxon>Gimesia</taxon>
    </lineage>
</organism>
<feature type="transmembrane region" description="Helical" evidence="1">
    <location>
        <begin position="21"/>
        <end position="44"/>
    </location>
</feature>
<evidence type="ECO:0000313" key="4">
    <source>
        <dbReference type="EMBL" id="QDU05364.1"/>
    </source>
</evidence>
<sequence>MFRFKSRHLWRHAPPAQTTGFTLIELLVVIAIIAILIALLLPAVQQAREAARRLQCKNNLKQIGIALHNYHDTHQVFPKGGYGGFMSAANASNPALKDTALTLSWGAAILPGLDQANLFHQINQNEWYVHPDNVPVGQTVLSVYLCPSVPSPELLKPNGDQTSAPERFARTDYGGNWGERGLRCFPATNCQNNYGGTGADAYRGMFPLLGAPSVRMRDVTDGTTNTILVGEAPNALHAIWIGHKNVFDQSAPVNGRYASVGDTQWQSCITFGGTANPPGKLGCDFGQEFHSFHTGGAQFLLVDGSVRFVSENINVVTFAALLSRKGGEVIGEF</sequence>
<keyword evidence="1" id="KW-0472">Membrane</keyword>
<dbReference type="InterPro" id="IPR011453">
    <property type="entry name" value="DUF1559"/>
</dbReference>
<dbReference type="Proteomes" id="UP000320722">
    <property type="component" value="Chromosome"/>
</dbReference>
<keyword evidence="5" id="KW-1185">Reference proteome</keyword>
<feature type="domain" description="DUF1559" evidence="2">
    <location>
        <begin position="45"/>
        <end position="314"/>
    </location>
</feature>
<dbReference type="AlphaFoldDB" id="A0A517PVL4"/>
<dbReference type="Proteomes" id="UP000320421">
    <property type="component" value="Chromosome"/>
</dbReference>
<evidence type="ECO:0000259" key="2">
    <source>
        <dbReference type="Pfam" id="PF07596"/>
    </source>
</evidence>
<dbReference type="InterPro" id="IPR012902">
    <property type="entry name" value="N_methyl_site"/>
</dbReference>
<keyword evidence="1" id="KW-0812">Transmembrane</keyword>
<dbReference type="EMBL" id="CP036266">
    <property type="protein sequence ID" value="QDT23412.1"/>
    <property type="molecule type" value="Genomic_DNA"/>
</dbReference>
<accession>A0A517PVL4</accession>
<dbReference type="Pfam" id="PF07596">
    <property type="entry name" value="SBP_bac_10"/>
    <property type="match status" value="1"/>
</dbReference>